<comment type="similarity">
    <text evidence="1 6 7">Belongs to the acetokinase family.</text>
</comment>
<dbReference type="Pfam" id="PF00871">
    <property type="entry name" value="Acetate_kinase"/>
    <property type="match status" value="2"/>
</dbReference>
<feature type="binding site" evidence="6">
    <location>
        <position position="404"/>
    </location>
    <ligand>
        <name>Mg(2+)</name>
        <dbReference type="ChEBI" id="CHEBI:18420"/>
    </ligand>
</feature>
<dbReference type="GO" id="GO:0005524">
    <property type="term" value="F:ATP binding"/>
    <property type="evidence" value="ECO:0007669"/>
    <property type="project" value="UniProtKB-KW"/>
</dbReference>
<evidence type="ECO:0000313" key="9">
    <source>
        <dbReference type="Proteomes" id="UP000298488"/>
    </source>
</evidence>
<accession>A0A4R8VDJ5</accession>
<feature type="site" description="Transition state stabilizer" evidence="6">
    <location>
        <position position="200"/>
    </location>
</feature>
<dbReference type="OrthoDB" id="9802453at2"/>
<comment type="subunit">
    <text evidence="6">Homodimer.</text>
</comment>
<protein>
    <recommendedName>
        <fullName evidence="6">Acetate kinase</fullName>
        <ecNumber evidence="6">2.7.2.1</ecNumber>
    </recommendedName>
    <alternativeName>
        <fullName evidence="6">Acetokinase</fullName>
    </alternativeName>
</protein>
<dbReference type="Gene3D" id="3.30.420.40">
    <property type="match status" value="2"/>
</dbReference>
<dbReference type="InterPro" id="IPR043129">
    <property type="entry name" value="ATPase_NBD"/>
</dbReference>
<keyword evidence="5 6" id="KW-0067">ATP-binding</keyword>
<dbReference type="EC" id="2.7.2.1" evidence="6"/>
<evidence type="ECO:0000256" key="7">
    <source>
        <dbReference type="RuleBase" id="RU003835"/>
    </source>
</evidence>
<keyword evidence="6" id="KW-0479">Metal-binding</keyword>
<feature type="active site" description="Proton donor/acceptor" evidence="6">
    <location>
        <position position="168"/>
    </location>
</feature>
<dbReference type="PANTHER" id="PTHR21060:SF15">
    <property type="entry name" value="ACETATE KINASE-RELATED"/>
    <property type="match status" value="1"/>
</dbReference>
<feature type="site" description="Transition state stabilizer" evidence="6">
    <location>
        <position position="261"/>
    </location>
</feature>
<reference evidence="8 9" key="1">
    <citation type="submission" date="2019-03" db="EMBL/GenBank/DDBJ databases">
        <title>Genomics of glacier-inhabiting Cryobacterium strains.</title>
        <authorList>
            <person name="Liu Q."/>
            <person name="Xin Y.-H."/>
        </authorList>
    </citation>
    <scope>NUCLEOTIDE SEQUENCE [LARGE SCALE GENOMIC DNA]</scope>
    <source>
        <strain evidence="8 9">CGMCC 1.10440</strain>
    </source>
</reference>
<dbReference type="SUPFAM" id="SSF53067">
    <property type="entry name" value="Actin-like ATPase domain"/>
    <property type="match status" value="2"/>
</dbReference>
<dbReference type="AlphaFoldDB" id="A0A4R8VDJ5"/>
<feature type="binding site" evidence="6">
    <location>
        <begin position="350"/>
        <end position="354"/>
    </location>
    <ligand>
        <name>ATP</name>
        <dbReference type="ChEBI" id="CHEBI:30616"/>
    </ligand>
</feature>
<dbReference type="PROSITE" id="PS01076">
    <property type="entry name" value="ACETATE_KINASE_2"/>
    <property type="match status" value="1"/>
</dbReference>
<dbReference type="GO" id="GO:0005737">
    <property type="term" value="C:cytoplasm"/>
    <property type="evidence" value="ECO:0007669"/>
    <property type="project" value="UniProtKB-SubCell"/>
</dbReference>
<dbReference type="PIRSF" id="PIRSF000722">
    <property type="entry name" value="Acetate_prop_kin"/>
    <property type="match status" value="1"/>
</dbReference>
<keyword evidence="6" id="KW-0963">Cytoplasm</keyword>
<keyword evidence="6" id="KW-0460">Magnesium</keyword>
<feature type="binding site" evidence="6">
    <location>
        <position position="15"/>
    </location>
    <ligand>
        <name>ATP</name>
        <dbReference type="ChEBI" id="CHEBI:30616"/>
    </ligand>
</feature>
<dbReference type="PRINTS" id="PR00471">
    <property type="entry name" value="ACETATEKNASE"/>
</dbReference>
<keyword evidence="2 6" id="KW-0808">Transferase</keyword>
<dbReference type="GO" id="GO:0006083">
    <property type="term" value="P:acetate metabolic process"/>
    <property type="evidence" value="ECO:0007669"/>
    <property type="project" value="TreeGrafter"/>
</dbReference>
<organism evidence="8 9">
    <name type="scientific">Terrimesophilobacter mesophilus</name>
    <dbReference type="NCBI Taxonomy" id="433647"/>
    <lineage>
        <taxon>Bacteria</taxon>
        <taxon>Bacillati</taxon>
        <taxon>Actinomycetota</taxon>
        <taxon>Actinomycetes</taxon>
        <taxon>Micrococcales</taxon>
        <taxon>Microbacteriaceae</taxon>
        <taxon>Terrimesophilobacter</taxon>
    </lineage>
</organism>
<evidence type="ECO:0000256" key="4">
    <source>
        <dbReference type="ARBA" id="ARBA00022777"/>
    </source>
</evidence>
<comment type="subcellular location">
    <subcellularLocation>
        <location evidence="6">Cytoplasm</location>
    </subcellularLocation>
</comment>
<comment type="function">
    <text evidence="6">Catalyzes the formation of acetyl phosphate from acetate and ATP. Can also catalyze the reverse reaction.</text>
</comment>
<dbReference type="HAMAP" id="MF_00020">
    <property type="entry name" value="Acetate_kinase"/>
    <property type="match status" value="1"/>
</dbReference>
<dbReference type="InterPro" id="IPR023865">
    <property type="entry name" value="Aliphatic_acid_kinase_CS"/>
</dbReference>
<gene>
    <name evidence="6" type="primary">ackA</name>
    <name evidence="8" type="ORF">E3N84_09420</name>
</gene>
<proteinExistence type="inferred from homology"/>
<dbReference type="PANTHER" id="PTHR21060">
    <property type="entry name" value="ACETATE KINASE"/>
    <property type="match status" value="1"/>
</dbReference>
<dbReference type="UniPathway" id="UPA00340">
    <property type="reaction ID" value="UER00458"/>
</dbReference>
<keyword evidence="3 6" id="KW-0547">Nucleotide-binding</keyword>
<feature type="binding site" evidence="6">
    <location>
        <position position="8"/>
    </location>
    <ligand>
        <name>Mg(2+)</name>
        <dbReference type="ChEBI" id="CHEBI:18420"/>
    </ligand>
</feature>
<keyword evidence="9" id="KW-1185">Reference proteome</keyword>
<dbReference type="NCBIfam" id="TIGR00016">
    <property type="entry name" value="ackA"/>
    <property type="match status" value="1"/>
</dbReference>
<comment type="caution">
    <text evidence="8">The sequence shown here is derived from an EMBL/GenBank/DDBJ whole genome shotgun (WGS) entry which is preliminary data.</text>
</comment>
<comment type="pathway">
    <text evidence="6">Metabolic intermediate biosynthesis; acetyl-CoA biosynthesis; acetyl-CoA from acetate: step 1/2.</text>
</comment>
<dbReference type="GO" id="GO:0008776">
    <property type="term" value="F:acetate kinase activity"/>
    <property type="evidence" value="ECO:0007669"/>
    <property type="project" value="UniProtKB-UniRule"/>
</dbReference>
<dbReference type="PROSITE" id="PS01075">
    <property type="entry name" value="ACETATE_KINASE_1"/>
    <property type="match status" value="1"/>
</dbReference>
<dbReference type="EMBL" id="SOFI01000003">
    <property type="protein sequence ID" value="TFB80230.1"/>
    <property type="molecule type" value="Genomic_DNA"/>
</dbReference>
<feature type="binding site" evidence="6">
    <location>
        <position position="111"/>
    </location>
    <ligand>
        <name>substrate</name>
    </ligand>
</feature>
<comment type="catalytic activity">
    <reaction evidence="6">
        <text>acetate + ATP = acetyl phosphate + ADP</text>
        <dbReference type="Rhea" id="RHEA:11352"/>
        <dbReference type="ChEBI" id="CHEBI:22191"/>
        <dbReference type="ChEBI" id="CHEBI:30089"/>
        <dbReference type="ChEBI" id="CHEBI:30616"/>
        <dbReference type="ChEBI" id="CHEBI:456216"/>
        <dbReference type="EC" id="2.7.2.1"/>
    </reaction>
</comment>
<comment type="cofactor">
    <cofactor evidence="6">
        <name>Mg(2+)</name>
        <dbReference type="ChEBI" id="CHEBI:18420"/>
    </cofactor>
    <cofactor evidence="6">
        <name>Mn(2+)</name>
        <dbReference type="ChEBI" id="CHEBI:29035"/>
    </cofactor>
    <text evidence="6">Mg(2+). Can also accept Mn(2+).</text>
</comment>
<evidence type="ECO:0000256" key="3">
    <source>
        <dbReference type="ARBA" id="ARBA00022741"/>
    </source>
</evidence>
<evidence type="ECO:0000256" key="6">
    <source>
        <dbReference type="HAMAP-Rule" id="MF_00020"/>
    </source>
</evidence>
<dbReference type="GO" id="GO:0000287">
    <property type="term" value="F:magnesium ion binding"/>
    <property type="evidence" value="ECO:0007669"/>
    <property type="project" value="UniProtKB-UniRule"/>
</dbReference>
<evidence type="ECO:0000313" key="8">
    <source>
        <dbReference type="EMBL" id="TFB80230.1"/>
    </source>
</evidence>
<keyword evidence="4 6" id="KW-0418">Kinase</keyword>
<dbReference type="InterPro" id="IPR000890">
    <property type="entry name" value="Aliphatic_acid_kin_short-chain"/>
</dbReference>
<dbReference type="RefSeq" id="WP_104096093.1">
    <property type="nucleotide sequence ID" value="NZ_JACHBP010000001.1"/>
</dbReference>
<feature type="binding site" evidence="6">
    <location>
        <begin position="302"/>
        <end position="304"/>
    </location>
    <ligand>
        <name>ATP</name>
        <dbReference type="ChEBI" id="CHEBI:30616"/>
    </ligand>
</feature>
<dbReference type="GO" id="GO:0006085">
    <property type="term" value="P:acetyl-CoA biosynthetic process"/>
    <property type="evidence" value="ECO:0007669"/>
    <property type="project" value="UniProtKB-UniRule"/>
</dbReference>
<evidence type="ECO:0000256" key="2">
    <source>
        <dbReference type="ARBA" id="ARBA00022679"/>
    </source>
</evidence>
<dbReference type="InterPro" id="IPR004372">
    <property type="entry name" value="Ac/propionate_kinase"/>
</dbReference>
<dbReference type="CDD" id="cd24010">
    <property type="entry name" value="ASKHA_NBD_AcK_PK"/>
    <property type="match status" value="1"/>
</dbReference>
<evidence type="ECO:0000256" key="1">
    <source>
        <dbReference type="ARBA" id="ARBA00008748"/>
    </source>
</evidence>
<dbReference type="Proteomes" id="UP000298488">
    <property type="component" value="Unassembled WGS sequence"/>
</dbReference>
<evidence type="ECO:0000256" key="5">
    <source>
        <dbReference type="ARBA" id="ARBA00022840"/>
    </source>
</evidence>
<feature type="binding site" evidence="6">
    <location>
        <begin position="228"/>
        <end position="232"/>
    </location>
    <ligand>
        <name>ATP</name>
        <dbReference type="ChEBI" id="CHEBI:30616"/>
    </ligand>
</feature>
<name>A0A4R8VDJ5_9MICO</name>
<sequence length="419" mass="43691">MSRVLVVNSGSSSLKYQLIELDGEQVLASGLVERIGEGGGSSVGDGLESPPIDARHTRDSKPSPTDSTVASVADDFRNSVPDHEAAFQVMLTGLQEQGIDLDEPLAAVGHRVVHGGARFLEPTVVTDEVKREIDELSVLAPLHNPPNLAGIVAAEATFPGVPQVAVFDTAFHRTLPPVARTYAIDADLAERYGIRRFGFHGISFEYVSGEAARFLGRSLADLKLIVFHLGNGASVTAVDGGRSVETSMGLTPLEGLMMGTRGGDIDPGVLLHLQREGGLTADAVDTLLNHGSGLLGLGGFGDIRDVQKAAAAGDAHAALAFEVYQHRIRGYVGSYLAQLGRADAIVFTAGVGENNASVRAGSLAGLEGLGIRIDAALNESESRAARAISSDDSAIAVLVIPTNEELEIARQALAVVTGP</sequence>